<dbReference type="PANTHER" id="PTHR43308">
    <property type="entry name" value="OUTER MEMBRANE PROTEIN ALPHA-RELATED"/>
    <property type="match status" value="1"/>
</dbReference>
<feature type="domain" description="SLH" evidence="3">
    <location>
        <begin position="30"/>
        <end position="104"/>
    </location>
</feature>
<dbReference type="eggNOG" id="COG0791">
    <property type="taxonomic scope" value="Bacteria"/>
</dbReference>
<keyword evidence="5" id="KW-1185">Reference proteome</keyword>
<dbReference type="EMBL" id="JPVP01000052">
    <property type="protein sequence ID" value="KGR86184.1"/>
    <property type="molecule type" value="Genomic_DNA"/>
</dbReference>
<gene>
    <name evidence="4" type="ORF">CD32_07265</name>
</gene>
<dbReference type="Proteomes" id="UP000030437">
    <property type="component" value="Unassembled WGS sequence"/>
</dbReference>
<dbReference type="InterPro" id="IPR001119">
    <property type="entry name" value="SLH_dom"/>
</dbReference>
<protein>
    <recommendedName>
        <fullName evidence="3">SLH domain-containing protein</fullName>
    </recommendedName>
</protein>
<dbReference type="AlphaFoldDB" id="A0A0A3IN23"/>
<dbReference type="InterPro" id="IPR051465">
    <property type="entry name" value="Cell_Envelope_Struct_Comp"/>
</dbReference>
<evidence type="ECO:0000256" key="1">
    <source>
        <dbReference type="ARBA" id="ARBA00022729"/>
    </source>
</evidence>
<name>A0A0A3IN23_9BACI</name>
<evidence type="ECO:0000313" key="5">
    <source>
        <dbReference type="Proteomes" id="UP000030437"/>
    </source>
</evidence>
<sequence>MKAIRILFALLLMFGLLATTPALAAEKTIDDYFLDDVDYDHGAYEELERFLYADIIDGYKETGVYEEDGEQYEYTSVLLKPENSITRAQFTKILVNAMNLTPGEIQKSFPDVKSSQWYYDYVQIASSRGIITGKVDGTFKPNDKITRAQMAVMIYRAFHPTVDFSATGKTFKDVTERNFAFEAVVKTAGVGIIKGYGDNFKPNDFAKRSQAILMIDRALHQEAGTVEDETAVIQTVDRNVTEEFLYSDQQDTEALEALYHETTMGYYLAYSLDSLVLLDDPEYAGESMTMKQMGEHKSHIISLNKRFAEVKVDNLKVQVSMNEPDMNFNMTIDLSGTAYLKKTEDGTWKIYNMVYDEDDYENMLDTALAVN</sequence>
<organism evidence="4 5">
    <name type="scientific">Lysinibacillus odysseyi 34hs-1 = NBRC 100172</name>
    <dbReference type="NCBI Taxonomy" id="1220589"/>
    <lineage>
        <taxon>Bacteria</taxon>
        <taxon>Bacillati</taxon>
        <taxon>Bacillota</taxon>
        <taxon>Bacilli</taxon>
        <taxon>Bacillales</taxon>
        <taxon>Bacillaceae</taxon>
        <taxon>Lysinibacillus</taxon>
    </lineage>
</organism>
<feature type="signal peptide" evidence="2">
    <location>
        <begin position="1"/>
        <end position="24"/>
    </location>
</feature>
<evidence type="ECO:0000313" key="4">
    <source>
        <dbReference type="EMBL" id="KGR86184.1"/>
    </source>
</evidence>
<dbReference type="STRING" id="1220589.CD32_07265"/>
<dbReference type="Pfam" id="PF00395">
    <property type="entry name" value="SLH"/>
    <property type="match status" value="2"/>
</dbReference>
<evidence type="ECO:0000256" key="2">
    <source>
        <dbReference type="SAM" id="SignalP"/>
    </source>
</evidence>
<accession>A0A0A3IN23</accession>
<reference evidence="4 5" key="1">
    <citation type="submission" date="2014-02" db="EMBL/GenBank/DDBJ databases">
        <title>Draft genome sequence of Lysinibacillus odysseyi NBRC 100172.</title>
        <authorList>
            <person name="Zhang F."/>
            <person name="Wang G."/>
            <person name="Zhang L."/>
        </authorList>
    </citation>
    <scope>NUCLEOTIDE SEQUENCE [LARGE SCALE GENOMIC DNA]</scope>
    <source>
        <strain evidence="4 5">NBRC 100172</strain>
    </source>
</reference>
<dbReference type="PROSITE" id="PS51272">
    <property type="entry name" value="SLH"/>
    <property type="match status" value="3"/>
</dbReference>
<proteinExistence type="predicted"/>
<feature type="domain" description="SLH" evidence="3">
    <location>
        <begin position="169"/>
        <end position="229"/>
    </location>
</feature>
<feature type="chain" id="PRO_5002001802" description="SLH domain-containing protein" evidence="2">
    <location>
        <begin position="25"/>
        <end position="371"/>
    </location>
</feature>
<dbReference type="PANTHER" id="PTHR43308:SF5">
    <property type="entry name" value="S-LAYER PROTEIN _ PEPTIDOGLYCAN ENDO-BETA-N-ACETYLGLUCOSAMINIDASE"/>
    <property type="match status" value="1"/>
</dbReference>
<feature type="domain" description="SLH" evidence="3">
    <location>
        <begin position="105"/>
        <end position="168"/>
    </location>
</feature>
<dbReference type="RefSeq" id="WP_036152878.1">
    <property type="nucleotide sequence ID" value="NZ_AVCX01000009.1"/>
</dbReference>
<keyword evidence="1 2" id="KW-0732">Signal</keyword>
<evidence type="ECO:0000259" key="3">
    <source>
        <dbReference type="PROSITE" id="PS51272"/>
    </source>
</evidence>
<comment type="caution">
    <text evidence="4">The sequence shown here is derived from an EMBL/GenBank/DDBJ whole genome shotgun (WGS) entry which is preliminary data.</text>
</comment>